<dbReference type="SUPFAM" id="SSF48498">
    <property type="entry name" value="Tetracyclin repressor-like, C-terminal domain"/>
    <property type="match status" value="1"/>
</dbReference>
<dbReference type="Pfam" id="PF13977">
    <property type="entry name" value="TetR_C_6"/>
    <property type="match status" value="1"/>
</dbReference>
<keyword evidence="3" id="KW-1185">Reference proteome</keyword>
<comment type="caution">
    <text evidence="2">The sequence shown here is derived from an EMBL/GenBank/DDBJ whole genome shotgun (WGS) entry which is preliminary data.</text>
</comment>
<protein>
    <recommendedName>
        <fullName evidence="1">BetI-type transcriptional repressor C-terminal domain-containing protein</fullName>
    </recommendedName>
</protein>
<dbReference type="EMBL" id="BAAAZG010000001">
    <property type="protein sequence ID" value="GAA4056044.1"/>
    <property type="molecule type" value="Genomic_DNA"/>
</dbReference>
<evidence type="ECO:0000313" key="3">
    <source>
        <dbReference type="Proteomes" id="UP001500683"/>
    </source>
</evidence>
<dbReference type="Proteomes" id="UP001500683">
    <property type="component" value="Unassembled WGS sequence"/>
</dbReference>
<proteinExistence type="predicted"/>
<dbReference type="InterPro" id="IPR036271">
    <property type="entry name" value="Tet_transcr_reg_TetR-rel_C_sf"/>
</dbReference>
<organism evidence="2 3">
    <name type="scientific">Actinomadura miaoliensis</name>
    <dbReference type="NCBI Taxonomy" id="430685"/>
    <lineage>
        <taxon>Bacteria</taxon>
        <taxon>Bacillati</taxon>
        <taxon>Actinomycetota</taxon>
        <taxon>Actinomycetes</taxon>
        <taxon>Streptosporangiales</taxon>
        <taxon>Thermomonosporaceae</taxon>
        <taxon>Actinomadura</taxon>
    </lineage>
</organism>
<gene>
    <name evidence="2" type="ORF">GCM10022214_04370</name>
</gene>
<evidence type="ECO:0000313" key="2">
    <source>
        <dbReference type="EMBL" id="GAA4056044.1"/>
    </source>
</evidence>
<dbReference type="InterPro" id="IPR039538">
    <property type="entry name" value="BetI_C"/>
</dbReference>
<name>A0ABP7UZ56_9ACTN</name>
<sequence length="146" mass="15954">MPSPDRPRIFVSQETQSSARIRAKVGEELEEADPRAVLTAVLTELVPYDAATRLHMRVRQSFTALALSDAAIADRLRAEYVTFHEQIAGLLRKEQAAGRVAPGDVRETAMELVALAEGLAYYVLIGLVSTDCARERVLAAIADAYV</sequence>
<reference evidence="3" key="1">
    <citation type="journal article" date="2019" name="Int. J. Syst. Evol. Microbiol.">
        <title>The Global Catalogue of Microorganisms (GCM) 10K type strain sequencing project: providing services to taxonomists for standard genome sequencing and annotation.</title>
        <authorList>
            <consortium name="The Broad Institute Genomics Platform"/>
            <consortium name="The Broad Institute Genome Sequencing Center for Infectious Disease"/>
            <person name="Wu L."/>
            <person name="Ma J."/>
        </authorList>
    </citation>
    <scope>NUCLEOTIDE SEQUENCE [LARGE SCALE GENOMIC DNA]</scope>
    <source>
        <strain evidence="3">JCM 16702</strain>
    </source>
</reference>
<evidence type="ECO:0000259" key="1">
    <source>
        <dbReference type="Pfam" id="PF13977"/>
    </source>
</evidence>
<accession>A0ABP7UZ56</accession>
<dbReference type="Gene3D" id="1.10.357.10">
    <property type="entry name" value="Tetracycline Repressor, domain 2"/>
    <property type="match status" value="1"/>
</dbReference>
<feature type="domain" description="BetI-type transcriptional repressor C-terminal" evidence="1">
    <location>
        <begin position="34"/>
        <end position="142"/>
    </location>
</feature>
<dbReference type="RefSeq" id="WP_344939747.1">
    <property type="nucleotide sequence ID" value="NZ_BAAAZG010000001.1"/>
</dbReference>